<keyword evidence="6" id="KW-0723">Serine/threonine-protein kinase</keyword>
<evidence type="ECO:0000256" key="7">
    <source>
        <dbReference type="ARBA" id="ARBA00022679"/>
    </source>
</evidence>
<keyword evidence="12" id="KW-0999">Mitochondrion inner membrane</keyword>
<dbReference type="EMBL" id="CALNXK010000022">
    <property type="protein sequence ID" value="CAH3109929.1"/>
    <property type="molecule type" value="Genomic_DNA"/>
</dbReference>
<evidence type="ECO:0000256" key="15">
    <source>
        <dbReference type="ARBA" id="ARBA00022946"/>
    </source>
</evidence>
<dbReference type="EC" id="2.7.11.1" evidence="5"/>
<keyword evidence="21" id="KW-1185">Reference proteome</keyword>
<dbReference type="PROSITE" id="PS50011">
    <property type="entry name" value="PROTEIN_KINASE_DOM"/>
    <property type="match status" value="1"/>
</dbReference>
<evidence type="ECO:0000313" key="20">
    <source>
        <dbReference type="EMBL" id="CAH3109929.1"/>
    </source>
</evidence>
<dbReference type="SUPFAM" id="SSF56112">
    <property type="entry name" value="Protein kinase-like (PK-like)"/>
    <property type="match status" value="1"/>
</dbReference>
<accession>A0ABN8NKB6</accession>
<evidence type="ECO:0000256" key="16">
    <source>
        <dbReference type="ARBA" id="ARBA00023128"/>
    </source>
</evidence>
<proteinExistence type="predicted"/>
<evidence type="ECO:0000259" key="19">
    <source>
        <dbReference type="PROSITE" id="PS50011"/>
    </source>
</evidence>
<dbReference type="InterPro" id="IPR051511">
    <property type="entry name" value="MitoQC_Scaffold_Kinases"/>
</dbReference>
<evidence type="ECO:0000256" key="1">
    <source>
        <dbReference type="ARBA" id="ARBA00001946"/>
    </source>
</evidence>
<keyword evidence="12" id="KW-0472">Membrane</keyword>
<keyword evidence="7" id="KW-0808">Transferase</keyword>
<dbReference type="Pfam" id="PF00069">
    <property type="entry name" value="Pkinase"/>
    <property type="match status" value="1"/>
</dbReference>
<dbReference type="Proteomes" id="UP001159405">
    <property type="component" value="Unassembled WGS sequence"/>
</dbReference>
<evidence type="ECO:0000256" key="11">
    <source>
        <dbReference type="ARBA" id="ARBA00022787"/>
    </source>
</evidence>
<gene>
    <name evidence="20" type="ORF">PLOB_00018916</name>
</gene>
<evidence type="ECO:0000256" key="14">
    <source>
        <dbReference type="ARBA" id="ARBA00022842"/>
    </source>
</evidence>
<evidence type="ECO:0000313" key="21">
    <source>
        <dbReference type="Proteomes" id="UP001159405"/>
    </source>
</evidence>
<evidence type="ECO:0000256" key="13">
    <source>
        <dbReference type="ARBA" id="ARBA00022840"/>
    </source>
</evidence>
<organism evidence="20 21">
    <name type="scientific">Porites lobata</name>
    <dbReference type="NCBI Taxonomy" id="104759"/>
    <lineage>
        <taxon>Eukaryota</taxon>
        <taxon>Metazoa</taxon>
        <taxon>Cnidaria</taxon>
        <taxon>Anthozoa</taxon>
        <taxon>Hexacorallia</taxon>
        <taxon>Scleractinia</taxon>
        <taxon>Fungiina</taxon>
        <taxon>Poritidae</taxon>
        <taxon>Porites</taxon>
    </lineage>
</organism>
<dbReference type="PROSITE" id="PS00108">
    <property type="entry name" value="PROTEIN_KINASE_ST"/>
    <property type="match status" value="1"/>
</dbReference>
<comment type="caution">
    <text evidence="20">The sequence shown here is derived from an EMBL/GenBank/DDBJ whole genome shotgun (WGS) entry which is preliminary data.</text>
</comment>
<keyword evidence="14" id="KW-0460">Magnesium</keyword>
<dbReference type="InterPro" id="IPR011009">
    <property type="entry name" value="Kinase-like_dom_sf"/>
</dbReference>
<dbReference type="Gene3D" id="1.10.510.10">
    <property type="entry name" value="Transferase(Phosphotransferase) domain 1"/>
    <property type="match status" value="1"/>
</dbReference>
<dbReference type="PANTHER" id="PTHR22972">
    <property type="entry name" value="SERINE/THREONINE PROTEIN KINASE"/>
    <property type="match status" value="1"/>
</dbReference>
<dbReference type="InterPro" id="IPR008271">
    <property type="entry name" value="Ser/Thr_kinase_AS"/>
</dbReference>
<dbReference type="Gene3D" id="3.30.200.20">
    <property type="entry name" value="Phosphorylase Kinase, domain 1"/>
    <property type="match status" value="1"/>
</dbReference>
<reference evidence="20 21" key="1">
    <citation type="submission" date="2022-05" db="EMBL/GenBank/DDBJ databases">
        <authorList>
            <consortium name="Genoscope - CEA"/>
            <person name="William W."/>
        </authorList>
    </citation>
    <scope>NUCLEOTIDE SEQUENCE [LARGE SCALE GENOMIC DNA]</scope>
</reference>
<comment type="catalytic activity">
    <reaction evidence="17">
        <text>L-threonyl-[protein] + ATP = O-phospho-L-threonyl-[protein] + ADP + H(+)</text>
        <dbReference type="Rhea" id="RHEA:46608"/>
        <dbReference type="Rhea" id="RHEA-COMP:11060"/>
        <dbReference type="Rhea" id="RHEA-COMP:11605"/>
        <dbReference type="ChEBI" id="CHEBI:15378"/>
        <dbReference type="ChEBI" id="CHEBI:30013"/>
        <dbReference type="ChEBI" id="CHEBI:30616"/>
        <dbReference type="ChEBI" id="CHEBI:61977"/>
        <dbReference type="ChEBI" id="CHEBI:456216"/>
        <dbReference type="EC" id="2.7.11.1"/>
    </reaction>
</comment>
<evidence type="ECO:0000256" key="18">
    <source>
        <dbReference type="ARBA" id="ARBA00048679"/>
    </source>
</evidence>
<sequence>MSVLRLGRSLFRSLLKRLPDLKASGRAPVKPGLGNYGEVRESSSTAGVLSTQPLLNNATVLSRHVWNGLTSRAGFLANTQAAQLRRMAASRLLRVCGPRAPMFAFLGFAYAGCNVKPPKDVHEKEQFKNLRQWVQEALGSANIAAQNQEEVEHPALSQLKLKDYELGERLGEGSSNGAVYAAKYNEHDYAVKMLFNFGASSTSSSLHKMFAKESQVLSVEKQQHTSGRGPSFTSLPPHPNIMHVLGSFCDDVPLLPDATRSYPAALPSKYGDGGFSRNRTKFLVMPRYNRTVHEYTASDVTQDPRVATLLLIQLLEGITHLTRYGVAHRDLKTDNLLLDESTSDLCPHLVIADFGCCLADQQWGLTLPFITEEIDRGGNSALMAPEIATAVPGEHAVLDYTKSDAWAAGAISYELFGRNNPFGKNVLNSGNYKDEQLPPLSQAPAGVATVVSLLLKRDPSERISADKAVTMLALVLWAPASWLQGKCVSAVDVDRWLISQMLVGKRTCPVEDKIMRRFLCRITEEEVLDALELLNVYVEQTSNLAAVG</sequence>
<keyword evidence="15" id="KW-0809">Transit peptide</keyword>
<keyword evidence="9" id="KW-0547">Nucleotide-binding</keyword>
<comment type="cofactor">
    <cofactor evidence="1">
        <name>Mg(2+)</name>
        <dbReference type="ChEBI" id="CHEBI:18420"/>
    </cofactor>
</comment>
<keyword evidence="10" id="KW-0418">Kinase</keyword>
<evidence type="ECO:0000256" key="4">
    <source>
        <dbReference type="ARBA" id="ARBA00004572"/>
    </source>
</evidence>
<evidence type="ECO:0000256" key="6">
    <source>
        <dbReference type="ARBA" id="ARBA00022527"/>
    </source>
</evidence>
<keyword evidence="8" id="KW-0479">Metal-binding</keyword>
<evidence type="ECO:0000256" key="12">
    <source>
        <dbReference type="ARBA" id="ARBA00022792"/>
    </source>
</evidence>
<evidence type="ECO:0000256" key="10">
    <source>
        <dbReference type="ARBA" id="ARBA00022777"/>
    </source>
</evidence>
<evidence type="ECO:0000256" key="5">
    <source>
        <dbReference type="ARBA" id="ARBA00012513"/>
    </source>
</evidence>
<evidence type="ECO:0000256" key="2">
    <source>
        <dbReference type="ARBA" id="ARBA00004434"/>
    </source>
</evidence>
<dbReference type="PANTHER" id="PTHR22972:SF7">
    <property type="entry name" value="SERINE_THREONINE-PROTEIN KINASE PINK1, MITOCHONDRIAL"/>
    <property type="match status" value="1"/>
</dbReference>
<name>A0ABN8NKB6_9CNID</name>
<evidence type="ECO:0000256" key="3">
    <source>
        <dbReference type="ARBA" id="ARBA00004514"/>
    </source>
</evidence>
<dbReference type="InterPro" id="IPR000719">
    <property type="entry name" value="Prot_kinase_dom"/>
</dbReference>
<comment type="subcellular location">
    <subcellularLocation>
        <location evidence="3">Cytoplasm</location>
        <location evidence="3">Cytosol</location>
    </subcellularLocation>
    <subcellularLocation>
        <location evidence="2">Mitochondrion inner membrane</location>
        <topology evidence="2">Single-pass membrane protein</topology>
    </subcellularLocation>
    <subcellularLocation>
        <location evidence="4">Mitochondrion outer membrane</location>
        <topology evidence="4">Single-pass membrane protein</topology>
    </subcellularLocation>
</comment>
<keyword evidence="16" id="KW-0496">Mitochondrion</keyword>
<protein>
    <recommendedName>
        <fullName evidence="5">non-specific serine/threonine protein kinase</fullName>
        <ecNumber evidence="5">2.7.11.1</ecNumber>
    </recommendedName>
</protein>
<keyword evidence="13" id="KW-0067">ATP-binding</keyword>
<evidence type="ECO:0000256" key="9">
    <source>
        <dbReference type="ARBA" id="ARBA00022741"/>
    </source>
</evidence>
<feature type="domain" description="Protein kinase" evidence="19">
    <location>
        <begin position="164"/>
        <end position="474"/>
    </location>
</feature>
<dbReference type="SMART" id="SM00220">
    <property type="entry name" value="S_TKc"/>
    <property type="match status" value="1"/>
</dbReference>
<keyword evidence="11" id="KW-1000">Mitochondrion outer membrane</keyword>
<evidence type="ECO:0000256" key="17">
    <source>
        <dbReference type="ARBA" id="ARBA00047899"/>
    </source>
</evidence>
<comment type="catalytic activity">
    <reaction evidence="18">
        <text>L-seryl-[protein] + ATP = O-phospho-L-seryl-[protein] + ADP + H(+)</text>
        <dbReference type="Rhea" id="RHEA:17989"/>
        <dbReference type="Rhea" id="RHEA-COMP:9863"/>
        <dbReference type="Rhea" id="RHEA-COMP:11604"/>
        <dbReference type="ChEBI" id="CHEBI:15378"/>
        <dbReference type="ChEBI" id="CHEBI:29999"/>
        <dbReference type="ChEBI" id="CHEBI:30616"/>
        <dbReference type="ChEBI" id="CHEBI:83421"/>
        <dbReference type="ChEBI" id="CHEBI:456216"/>
        <dbReference type="EC" id="2.7.11.1"/>
    </reaction>
</comment>
<evidence type="ECO:0000256" key="8">
    <source>
        <dbReference type="ARBA" id="ARBA00022723"/>
    </source>
</evidence>